<feature type="domain" description="Glycosyl transferase family 1" evidence="2">
    <location>
        <begin position="169"/>
        <end position="327"/>
    </location>
</feature>
<dbReference type="InterPro" id="IPR028098">
    <property type="entry name" value="Glyco_trans_4-like_N"/>
</dbReference>
<dbReference type="Gene3D" id="3.40.50.2000">
    <property type="entry name" value="Glycogen Phosphorylase B"/>
    <property type="match status" value="2"/>
</dbReference>
<dbReference type="Pfam" id="PF00534">
    <property type="entry name" value="Glycos_transf_1"/>
    <property type="match status" value="1"/>
</dbReference>
<evidence type="ECO:0000313" key="5">
    <source>
        <dbReference type="Proteomes" id="UP000663651"/>
    </source>
</evidence>
<evidence type="ECO:0000259" key="3">
    <source>
        <dbReference type="Pfam" id="PF13579"/>
    </source>
</evidence>
<evidence type="ECO:0000259" key="2">
    <source>
        <dbReference type="Pfam" id="PF00534"/>
    </source>
</evidence>
<organism evidence="4 5">
    <name type="scientific">Geobacter benzoatilyticus</name>
    <dbReference type="NCBI Taxonomy" id="2815309"/>
    <lineage>
        <taxon>Bacteria</taxon>
        <taxon>Pseudomonadati</taxon>
        <taxon>Thermodesulfobacteriota</taxon>
        <taxon>Desulfuromonadia</taxon>
        <taxon>Geobacterales</taxon>
        <taxon>Geobacteraceae</taxon>
        <taxon>Geobacter</taxon>
    </lineage>
</organism>
<name>A0ABX7Q0V9_9BACT</name>
<dbReference type="PANTHER" id="PTHR46401">
    <property type="entry name" value="GLYCOSYLTRANSFERASE WBBK-RELATED"/>
    <property type="match status" value="1"/>
</dbReference>
<dbReference type="SUPFAM" id="SSF53756">
    <property type="entry name" value="UDP-Glycosyltransferase/glycogen phosphorylase"/>
    <property type="match status" value="1"/>
</dbReference>
<reference evidence="4 5" key="1">
    <citation type="submission" date="2021-03" db="EMBL/GenBank/DDBJ databases">
        <title>Geobacter metallireducens gen. nov. sp. nov., a microorganism capable of coupling the complete oxidation of organic compounds to the reduction of iron and other metals.</title>
        <authorList>
            <person name="Li Y."/>
        </authorList>
    </citation>
    <scope>NUCLEOTIDE SEQUENCE [LARGE SCALE GENOMIC DNA]</scope>
    <source>
        <strain evidence="4 5">Jerry-YX</strain>
    </source>
</reference>
<protein>
    <submittedName>
        <fullName evidence="4">Glycosyltransferase family 4 protein</fullName>
    </submittedName>
</protein>
<dbReference type="Pfam" id="PF13579">
    <property type="entry name" value="Glyco_trans_4_4"/>
    <property type="match status" value="1"/>
</dbReference>
<dbReference type="Proteomes" id="UP000663651">
    <property type="component" value="Chromosome"/>
</dbReference>
<dbReference type="EMBL" id="CP071382">
    <property type="protein sequence ID" value="QSV45039.1"/>
    <property type="molecule type" value="Genomic_DNA"/>
</dbReference>
<dbReference type="CDD" id="cd03801">
    <property type="entry name" value="GT4_PimA-like"/>
    <property type="match status" value="1"/>
</dbReference>
<feature type="domain" description="Glycosyltransferase subfamily 4-like N-terminal" evidence="3">
    <location>
        <begin position="45"/>
        <end position="135"/>
    </location>
</feature>
<evidence type="ECO:0000313" key="4">
    <source>
        <dbReference type="EMBL" id="QSV45039.1"/>
    </source>
</evidence>
<dbReference type="RefSeq" id="WP_207162845.1">
    <property type="nucleotide sequence ID" value="NZ_CP071382.1"/>
</dbReference>
<evidence type="ECO:0000256" key="1">
    <source>
        <dbReference type="ARBA" id="ARBA00022679"/>
    </source>
</evidence>
<sequence length="357" mass="40479">MRYMFGHFPAEFRLTLLAASTQEDAALKDDVKTYEAALSLVKPGGTIHFARAVHGELCRQKYDVILSQGFVSAVSVYLANLAHKVPHIVTIHGIVEPQYLSGRFGSFKRWFLGWLLSRVSVLYGVSNDILEHLYNEFPRLRNNGPQPLVILNGIEPDTFDLLPKEPLDLRAKLGIDGSTFLFGFFGRFMPQKGFDLLIEAVNKLRVAQQNRKFVVVAVGSGDYIREYQETIKSKGLEPYFHFLPFQPMVHHLYPQVDTVVMPSRWEACPLLPMEVLCMGTPLIAANCIGTREIINDTPTFVIEENNLKQLIEMMLACMQDNMPDNFQAYQIEARKRFNVATAAKKLVLFLNDMPGHI</sequence>
<accession>A0ABX7Q0V9</accession>
<dbReference type="PANTHER" id="PTHR46401:SF2">
    <property type="entry name" value="GLYCOSYLTRANSFERASE WBBK-RELATED"/>
    <property type="match status" value="1"/>
</dbReference>
<gene>
    <name evidence="4" type="ORF">JZM60_12895</name>
</gene>
<dbReference type="InterPro" id="IPR001296">
    <property type="entry name" value="Glyco_trans_1"/>
</dbReference>
<keyword evidence="5" id="KW-1185">Reference proteome</keyword>
<keyword evidence="1" id="KW-0808">Transferase</keyword>
<proteinExistence type="predicted"/>